<dbReference type="InterPro" id="IPR001245">
    <property type="entry name" value="Ser-Thr/Tyr_kinase_cat_dom"/>
</dbReference>
<comment type="caution">
    <text evidence="2">The sequence shown here is derived from an EMBL/GenBank/DDBJ whole genome shotgun (WGS) entry which is preliminary data.</text>
</comment>
<feature type="non-terminal residue" evidence="2">
    <location>
        <position position="1"/>
    </location>
</feature>
<accession>A0A9N9N607</accession>
<dbReference type="InterPro" id="IPR000719">
    <property type="entry name" value="Prot_kinase_dom"/>
</dbReference>
<dbReference type="Pfam" id="PF07714">
    <property type="entry name" value="PK_Tyr_Ser-Thr"/>
    <property type="match status" value="1"/>
</dbReference>
<dbReference type="SUPFAM" id="SSF56112">
    <property type="entry name" value="Protein kinase-like (PK-like)"/>
    <property type="match status" value="1"/>
</dbReference>
<dbReference type="GO" id="GO:0007165">
    <property type="term" value="P:signal transduction"/>
    <property type="evidence" value="ECO:0007669"/>
    <property type="project" value="TreeGrafter"/>
</dbReference>
<evidence type="ECO:0000313" key="2">
    <source>
        <dbReference type="EMBL" id="CAG8705110.1"/>
    </source>
</evidence>
<keyword evidence="3" id="KW-1185">Reference proteome</keyword>
<gene>
    <name evidence="2" type="ORF">RFULGI_LOCUS10576</name>
</gene>
<sequence>MSDRILRCFGITQDPETNDYFLVSQYANDGDLNHYLRQNFVNIDWEQRLEILREIVKGLKDIHDANLVHHNLHGGNILRHIENSSSKYFIADFGFYFPSDATEKSLEICQGLRPDIIDGVPDRYIDLMNLCWDSNQNNRPDIDTILKFLSSKNDFSDAENFRQRSLSKSTQLDLDDSVKFPSSKLLDFINLPEPKNSVITLKSGISDLSLNSVDGPKISDSSENKPQ</sequence>
<dbReference type="InterPro" id="IPR050167">
    <property type="entry name" value="Ser_Thr_protein_kinase"/>
</dbReference>
<dbReference type="GO" id="GO:0005737">
    <property type="term" value="C:cytoplasm"/>
    <property type="evidence" value="ECO:0007669"/>
    <property type="project" value="TreeGrafter"/>
</dbReference>
<proteinExistence type="predicted"/>
<dbReference type="EMBL" id="CAJVPZ010021186">
    <property type="protein sequence ID" value="CAG8705110.1"/>
    <property type="molecule type" value="Genomic_DNA"/>
</dbReference>
<organism evidence="2 3">
    <name type="scientific">Racocetra fulgida</name>
    <dbReference type="NCBI Taxonomy" id="60492"/>
    <lineage>
        <taxon>Eukaryota</taxon>
        <taxon>Fungi</taxon>
        <taxon>Fungi incertae sedis</taxon>
        <taxon>Mucoromycota</taxon>
        <taxon>Glomeromycotina</taxon>
        <taxon>Glomeromycetes</taxon>
        <taxon>Diversisporales</taxon>
        <taxon>Gigasporaceae</taxon>
        <taxon>Racocetra</taxon>
    </lineage>
</organism>
<name>A0A9N9N607_9GLOM</name>
<dbReference type="Proteomes" id="UP000789396">
    <property type="component" value="Unassembled WGS sequence"/>
</dbReference>
<dbReference type="PROSITE" id="PS50011">
    <property type="entry name" value="PROTEIN_KINASE_DOM"/>
    <property type="match status" value="1"/>
</dbReference>
<dbReference type="PANTHER" id="PTHR23257:SF963">
    <property type="entry name" value="AT08303P"/>
    <property type="match status" value="1"/>
</dbReference>
<reference evidence="2" key="1">
    <citation type="submission" date="2021-06" db="EMBL/GenBank/DDBJ databases">
        <authorList>
            <person name="Kallberg Y."/>
            <person name="Tangrot J."/>
            <person name="Rosling A."/>
        </authorList>
    </citation>
    <scope>NUCLEOTIDE SEQUENCE</scope>
    <source>
        <strain evidence="2">IN212</strain>
    </source>
</reference>
<evidence type="ECO:0000259" key="1">
    <source>
        <dbReference type="PROSITE" id="PS50011"/>
    </source>
</evidence>
<dbReference type="SMART" id="SM00220">
    <property type="entry name" value="S_TKc"/>
    <property type="match status" value="1"/>
</dbReference>
<evidence type="ECO:0000313" key="3">
    <source>
        <dbReference type="Proteomes" id="UP000789396"/>
    </source>
</evidence>
<dbReference type="PANTHER" id="PTHR23257">
    <property type="entry name" value="SERINE-THREONINE PROTEIN KINASE"/>
    <property type="match status" value="1"/>
</dbReference>
<dbReference type="OrthoDB" id="544350at2759"/>
<dbReference type="AlphaFoldDB" id="A0A9N9N607"/>
<dbReference type="InterPro" id="IPR011009">
    <property type="entry name" value="Kinase-like_dom_sf"/>
</dbReference>
<protein>
    <submittedName>
        <fullName evidence="2">9649_t:CDS:1</fullName>
    </submittedName>
</protein>
<dbReference type="GO" id="GO:0005524">
    <property type="term" value="F:ATP binding"/>
    <property type="evidence" value="ECO:0007669"/>
    <property type="project" value="InterPro"/>
</dbReference>
<feature type="domain" description="Protein kinase" evidence="1">
    <location>
        <begin position="1"/>
        <end position="227"/>
    </location>
</feature>
<dbReference type="GO" id="GO:0004672">
    <property type="term" value="F:protein kinase activity"/>
    <property type="evidence" value="ECO:0007669"/>
    <property type="project" value="InterPro"/>
</dbReference>
<dbReference type="Gene3D" id="1.10.510.10">
    <property type="entry name" value="Transferase(Phosphotransferase) domain 1"/>
    <property type="match status" value="2"/>
</dbReference>